<dbReference type="Proteomes" id="UP000285478">
    <property type="component" value="Chromosome"/>
</dbReference>
<dbReference type="Gene3D" id="3.30.450.20">
    <property type="entry name" value="PAS domain"/>
    <property type="match status" value="1"/>
</dbReference>
<feature type="transmembrane region" description="Helical" evidence="1">
    <location>
        <begin position="255"/>
        <end position="276"/>
    </location>
</feature>
<proteinExistence type="predicted"/>
<feature type="transmembrane region" description="Helical" evidence="1">
    <location>
        <begin position="118"/>
        <end position="135"/>
    </location>
</feature>
<sequence length="288" mass="32809">MQEFISLYNEHKPEIEKFLVETICNNAQLMSLETKGAQQFYTIFSCLELIYIADSEYIQTSPNIYKNKQNDAAIGKNRSYLVSHVDHEEQGVSVTSPYISSATGESCVTVIVSANGRFFFFDFNVVSLLMRLGLLELHPVFNKVTKSFYLAIGLSLMFFSIMSIGYAFYDYFLQWRHPDTYTLESVFKPIVALTMGLAIFDLAKTLLEREVFFKAYSDKKDESRLLSKFLIAIIIALSIEALMVVFKIALNDPTLMLHALYLIIGIALIILSLAFYSHWVKKAPGKQN</sequence>
<keyword evidence="1" id="KW-1133">Transmembrane helix</keyword>
<feature type="transmembrane region" description="Helical" evidence="1">
    <location>
        <begin position="147"/>
        <end position="169"/>
    </location>
</feature>
<evidence type="ECO:0008006" key="4">
    <source>
        <dbReference type="Google" id="ProtNLM"/>
    </source>
</evidence>
<feature type="transmembrane region" description="Helical" evidence="1">
    <location>
        <begin position="189"/>
        <end position="207"/>
    </location>
</feature>
<keyword evidence="3" id="KW-1185">Reference proteome</keyword>
<dbReference type="AlphaFoldDB" id="A0A410H218"/>
<organism evidence="2 3">
    <name type="scientific">Hydrogenovibrio thermophilus</name>
    <dbReference type="NCBI Taxonomy" id="265883"/>
    <lineage>
        <taxon>Bacteria</taxon>
        <taxon>Pseudomonadati</taxon>
        <taxon>Pseudomonadota</taxon>
        <taxon>Gammaproteobacteria</taxon>
        <taxon>Thiotrichales</taxon>
        <taxon>Piscirickettsiaceae</taxon>
        <taxon>Hydrogenovibrio</taxon>
    </lineage>
</organism>
<keyword evidence="1" id="KW-0812">Transmembrane</keyword>
<dbReference type="InterPro" id="IPR029151">
    <property type="entry name" value="Sensor-like_sf"/>
</dbReference>
<evidence type="ECO:0000313" key="3">
    <source>
        <dbReference type="Proteomes" id="UP000285478"/>
    </source>
</evidence>
<dbReference type="CDD" id="cd18773">
    <property type="entry name" value="PDC1_HK_sensor"/>
    <property type="match status" value="1"/>
</dbReference>
<feature type="transmembrane region" description="Helical" evidence="1">
    <location>
        <begin position="228"/>
        <end position="249"/>
    </location>
</feature>
<name>A0A410H218_9GAMM</name>
<accession>A0A410H218</accession>
<dbReference type="EMBL" id="CP035033">
    <property type="protein sequence ID" value="QAB14955.1"/>
    <property type="molecule type" value="Genomic_DNA"/>
</dbReference>
<gene>
    <name evidence="2" type="ORF">EPV75_04345</name>
</gene>
<reference evidence="2 3" key="1">
    <citation type="journal article" date="2018" name="Environ. Microbiol.">
        <title>Genomes of ubiquitous marine and hypersaline Hydrogenovibrio, Thiomicrorhabdus and Thiomicrospira spp. encode a diversity of mechanisms to sustain chemolithoautotrophy in heterogeneous environments.</title>
        <authorList>
            <person name="Scott K.M."/>
            <person name="Williams J."/>
            <person name="Porter C.M.B."/>
            <person name="Russel S."/>
            <person name="Harmer T.L."/>
            <person name="Paul J.H."/>
            <person name="Antonen K.M."/>
            <person name="Bridges M.K."/>
            <person name="Camper G.J."/>
            <person name="Campla C.K."/>
            <person name="Casella L.G."/>
            <person name="Chase E."/>
            <person name="Conrad J.W."/>
            <person name="Cruz M.C."/>
            <person name="Dunlap D.S."/>
            <person name="Duran L."/>
            <person name="Fahsbender E.M."/>
            <person name="Goldsmith D.B."/>
            <person name="Keeley R.F."/>
            <person name="Kondoff M.R."/>
            <person name="Kussy B.I."/>
            <person name="Lane M.K."/>
            <person name="Lawler S."/>
            <person name="Leigh B.A."/>
            <person name="Lewis C."/>
            <person name="Lostal L.M."/>
            <person name="Marking D."/>
            <person name="Mancera P.A."/>
            <person name="McClenthan E.C."/>
            <person name="McIntyre E.A."/>
            <person name="Mine J.A."/>
            <person name="Modi S."/>
            <person name="Moore B.D."/>
            <person name="Morgan W.A."/>
            <person name="Nelson K.M."/>
            <person name="Nguyen K.N."/>
            <person name="Ogburn N."/>
            <person name="Parrino D.G."/>
            <person name="Pedapudi A.D."/>
            <person name="Pelham R.P."/>
            <person name="Preece A.M."/>
            <person name="Rampersad E.A."/>
            <person name="Richardson J.C."/>
            <person name="Rodgers C.M."/>
            <person name="Schaffer B.L."/>
            <person name="Sheridan N.E."/>
            <person name="Solone M.R."/>
            <person name="Staley Z.R."/>
            <person name="Tabuchi M."/>
            <person name="Waide R.J."/>
            <person name="Wanjugi P.W."/>
            <person name="Young S."/>
            <person name="Clum A."/>
            <person name="Daum C."/>
            <person name="Huntemann M."/>
            <person name="Ivanova N."/>
            <person name="Kyrpides N."/>
            <person name="Mikhailova N."/>
            <person name="Palaniappan K."/>
            <person name="Pillay M."/>
            <person name="Reddy T.B.K."/>
            <person name="Shapiro N."/>
            <person name="Stamatis D."/>
            <person name="Varghese N."/>
            <person name="Woyke T."/>
            <person name="Boden R."/>
            <person name="Freyermuth S.K."/>
            <person name="Kerfeld C.A."/>
        </authorList>
    </citation>
    <scope>NUCLEOTIDE SEQUENCE [LARGE SCALE GENOMIC DNA]</scope>
    <source>
        <strain evidence="2 3">JR-2</strain>
    </source>
</reference>
<evidence type="ECO:0000313" key="2">
    <source>
        <dbReference type="EMBL" id="QAB14955.1"/>
    </source>
</evidence>
<dbReference type="RefSeq" id="WP_128384576.1">
    <property type="nucleotide sequence ID" value="NZ_CP035033.1"/>
</dbReference>
<dbReference type="KEGG" id="htr:EPV75_04345"/>
<protein>
    <recommendedName>
        <fullName evidence="4">General glycosylation pathway protein</fullName>
    </recommendedName>
</protein>
<evidence type="ECO:0000256" key="1">
    <source>
        <dbReference type="SAM" id="Phobius"/>
    </source>
</evidence>
<dbReference type="SUPFAM" id="SSF103190">
    <property type="entry name" value="Sensory domain-like"/>
    <property type="match status" value="1"/>
</dbReference>
<keyword evidence="1" id="KW-0472">Membrane</keyword>